<evidence type="ECO:0000259" key="11">
    <source>
        <dbReference type="PROSITE" id="PS00624"/>
    </source>
</evidence>
<feature type="active site" description="Proton donor" evidence="8">
    <location>
        <position position="549"/>
    </location>
</feature>
<dbReference type="Gene3D" id="3.30.560.10">
    <property type="entry name" value="Glucose Oxidase, domain 3"/>
    <property type="match status" value="1"/>
</dbReference>
<dbReference type="Pfam" id="PF00732">
    <property type="entry name" value="GMC_oxred_N"/>
    <property type="match status" value="1"/>
</dbReference>
<dbReference type="Gene3D" id="3.50.50.60">
    <property type="entry name" value="FAD/NAD(P)-binding domain"/>
    <property type="match status" value="1"/>
</dbReference>
<evidence type="ECO:0000256" key="9">
    <source>
        <dbReference type="PIRSR" id="PIRSR000137-2"/>
    </source>
</evidence>
<evidence type="ECO:0000313" key="12">
    <source>
        <dbReference type="EMBL" id="KAF9065214.1"/>
    </source>
</evidence>
<dbReference type="Pfam" id="PF05199">
    <property type="entry name" value="GMC_oxred_C"/>
    <property type="match status" value="1"/>
</dbReference>
<dbReference type="SUPFAM" id="SSF51905">
    <property type="entry name" value="FAD/NAD(P)-binding domain"/>
    <property type="match status" value="1"/>
</dbReference>
<proteinExistence type="inferred from homology"/>
<evidence type="ECO:0000256" key="8">
    <source>
        <dbReference type="PIRSR" id="PIRSR000137-1"/>
    </source>
</evidence>
<dbReference type="GO" id="GO:0016614">
    <property type="term" value="F:oxidoreductase activity, acting on CH-OH group of donors"/>
    <property type="evidence" value="ECO:0007669"/>
    <property type="project" value="InterPro"/>
</dbReference>
<keyword evidence="4 10" id="KW-0732">Signal</keyword>
<dbReference type="PROSITE" id="PS00624">
    <property type="entry name" value="GMC_OXRED_2"/>
    <property type="match status" value="1"/>
</dbReference>
<name>A0A9P5PL20_9AGAR</name>
<keyword evidence="13" id="KW-1185">Reference proteome</keyword>
<evidence type="ECO:0000256" key="7">
    <source>
        <dbReference type="ARBA" id="ARBA00023180"/>
    </source>
</evidence>
<comment type="cofactor">
    <cofactor evidence="1 9">
        <name>FAD</name>
        <dbReference type="ChEBI" id="CHEBI:57692"/>
    </cofactor>
</comment>
<dbReference type="SUPFAM" id="SSF54373">
    <property type="entry name" value="FAD-linked reductases, C-terminal domain"/>
    <property type="match status" value="1"/>
</dbReference>
<evidence type="ECO:0000313" key="13">
    <source>
        <dbReference type="Proteomes" id="UP000772434"/>
    </source>
</evidence>
<evidence type="ECO:0000256" key="5">
    <source>
        <dbReference type="ARBA" id="ARBA00022827"/>
    </source>
</evidence>
<dbReference type="InterPro" id="IPR027424">
    <property type="entry name" value="Glucose_Oxidase_domain_2"/>
</dbReference>
<dbReference type="EMBL" id="JADNRY010000107">
    <property type="protein sequence ID" value="KAF9065214.1"/>
    <property type="molecule type" value="Genomic_DNA"/>
</dbReference>
<feature type="signal peptide" evidence="10">
    <location>
        <begin position="1"/>
        <end position="21"/>
    </location>
</feature>
<evidence type="ECO:0000256" key="6">
    <source>
        <dbReference type="ARBA" id="ARBA00023002"/>
    </source>
</evidence>
<dbReference type="InterPro" id="IPR000172">
    <property type="entry name" value="GMC_OxRdtase_N"/>
</dbReference>
<keyword evidence="3" id="KW-0285">Flavoprotein</keyword>
<keyword evidence="6" id="KW-0560">Oxidoreductase</keyword>
<evidence type="ECO:0000256" key="10">
    <source>
        <dbReference type="SAM" id="SignalP"/>
    </source>
</evidence>
<dbReference type="Proteomes" id="UP000772434">
    <property type="component" value="Unassembled WGS sequence"/>
</dbReference>
<keyword evidence="5 9" id="KW-0274">FAD</keyword>
<evidence type="ECO:0000256" key="1">
    <source>
        <dbReference type="ARBA" id="ARBA00001974"/>
    </source>
</evidence>
<evidence type="ECO:0000256" key="2">
    <source>
        <dbReference type="ARBA" id="ARBA00010790"/>
    </source>
</evidence>
<evidence type="ECO:0000256" key="4">
    <source>
        <dbReference type="ARBA" id="ARBA00022729"/>
    </source>
</evidence>
<gene>
    <name evidence="12" type="ORF">BDP27DRAFT_1404938</name>
</gene>
<comment type="similarity">
    <text evidence="2">Belongs to the GMC oxidoreductase family.</text>
</comment>
<dbReference type="PIRSF" id="PIRSF000137">
    <property type="entry name" value="Alcohol_oxidase"/>
    <property type="match status" value="1"/>
</dbReference>
<feature type="chain" id="PRO_5040460573" evidence="10">
    <location>
        <begin position="22"/>
        <end position="615"/>
    </location>
</feature>
<dbReference type="Gene3D" id="4.10.450.10">
    <property type="entry name" value="Glucose Oxidase, domain 2"/>
    <property type="match status" value="1"/>
</dbReference>
<accession>A0A9P5PL20</accession>
<feature type="domain" description="Glucose-methanol-choline oxidoreductase N-terminal" evidence="11">
    <location>
        <begin position="313"/>
        <end position="327"/>
    </location>
</feature>
<comment type="caution">
    <text evidence="12">The sequence shown here is derived from an EMBL/GenBank/DDBJ whole genome shotgun (WGS) entry which is preliminary data.</text>
</comment>
<dbReference type="InterPro" id="IPR007867">
    <property type="entry name" value="GMC_OxRtase_C"/>
</dbReference>
<dbReference type="InterPro" id="IPR036188">
    <property type="entry name" value="FAD/NAD-bd_sf"/>
</dbReference>
<protein>
    <submittedName>
        <fullName evidence="12">Alcohol oxidase</fullName>
    </submittedName>
</protein>
<organism evidence="12 13">
    <name type="scientific">Rhodocollybia butyracea</name>
    <dbReference type="NCBI Taxonomy" id="206335"/>
    <lineage>
        <taxon>Eukaryota</taxon>
        <taxon>Fungi</taxon>
        <taxon>Dikarya</taxon>
        <taxon>Basidiomycota</taxon>
        <taxon>Agaricomycotina</taxon>
        <taxon>Agaricomycetes</taxon>
        <taxon>Agaricomycetidae</taxon>
        <taxon>Agaricales</taxon>
        <taxon>Marasmiineae</taxon>
        <taxon>Omphalotaceae</taxon>
        <taxon>Rhodocollybia</taxon>
    </lineage>
</organism>
<evidence type="ECO:0000256" key="3">
    <source>
        <dbReference type="ARBA" id="ARBA00022630"/>
    </source>
</evidence>
<sequence>MRLTYCNPFFVLFTLVGLTQATIITNDTSILKNAPYEYIIIGGGTTALAVANRLSVNHSVLVVERGPDLVNDEIINDPFDYGMPSPCFLQVDLTPQLGSNGTRILPFTHGSCLGGGSSINAMIGSRPTFAGMSAVEALGNPGWGWNDFLPFMQKSETFHPPNPSQLAGGANYLAVVHGFEGPVEVSFSQPFLAPAFQNAAKNTTQTIFNGAVALSPDMGDGFSGGHYSSYYFHIHFNETLQVDRRSSSAWSYLYPQTQQRPGLTVLTGHLVDTILTSHGTDGNITATGVLVEPISGGTALTFNASREVVLSAGALYSPTILQRSGIGNATFLQTLGIKSILDLPGVGANFQDQTLLTNVSFPLSPSANTTNITAGGLNLLGLVITHPTAIDTLGPNGTITMDSMLRNISAEHALSVGGVVNAEAFTTHATLTADAYQIDHPFIEIFYTPGAKVLEVWAQSILPLSRGTVRINTTDPSADPVIDAQYFTTEVDIEVMVAAARRISSIAVTPPFSDLLTPTALEESGVPQVGATDEEVRQWVLSTYTPGIHAIASNSMMPRELGGVVSPQLLVYGTSNLRIADASIVPLSVFPHTTLGLYGVAEKAADMILQAAENT</sequence>
<keyword evidence="7" id="KW-0325">Glycoprotein</keyword>
<reference evidence="12" key="1">
    <citation type="submission" date="2020-11" db="EMBL/GenBank/DDBJ databases">
        <authorList>
            <consortium name="DOE Joint Genome Institute"/>
            <person name="Ahrendt S."/>
            <person name="Riley R."/>
            <person name="Andreopoulos W."/>
            <person name="Labutti K."/>
            <person name="Pangilinan J."/>
            <person name="Ruiz-Duenas F.J."/>
            <person name="Barrasa J.M."/>
            <person name="Sanchez-Garcia M."/>
            <person name="Camarero S."/>
            <person name="Miyauchi S."/>
            <person name="Serrano A."/>
            <person name="Linde D."/>
            <person name="Babiker R."/>
            <person name="Drula E."/>
            <person name="Ayuso-Fernandez I."/>
            <person name="Pacheco R."/>
            <person name="Padilla G."/>
            <person name="Ferreira P."/>
            <person name="Barriuso J."/>
            <person name="Kellner H."/>
            <person name="Castanera R."/>
            <person name="Alfaro M."/>
            <person name="Ramirez L."/>
            <person name="Pisabarro A.G."/>
            <person name="Kuo A."/>
            <person name="Tritt A."/>
            <person name="Lipzen A."/>
            <person name="He G."/>
            <person name="Yan M."/>
            <person name="Ng V."/>
            <person name="Cullen D."/>
            <person name="Martin F."/>
            <person name="Rosso M.-N."/>
            <person name="Henrissat B."/>
            <person name="Hibbett D."/>
            <person name="Martinez A.T."/>
            <person name="Grigoriev I.V."/>
        </authorList>
    </citation>
    <scope>NUCLEOTIDE SEQUENCE</scope>
    <source>
        <strain evidence="12">AH 40177</strain>
    </source>
</reference>
<dbReference type="PANTHER" id="PTHR11552:SF201">
    <property type="entry name" value="GLUCOSE-METHANOL-CHOLINE OXIDOREDUCTASE N-TERMINAL DOMAIN-CONTAINING PROTEIN"/>
    <property type="match status" value="1"/>
</dbReference>
<dbReference type="PANTHER" id="PTHR11552">
    <property type="entry name" value="GLUCOSE-METHANOL-CHOLINE GMC OXIDOREDUCTASE"/>
    <property type="match status" value="1"/>
</dbReference>
<dbReference type="InterPro" id="IPR012132">
    <property type="entry name" value="GMC_OxRdtase"/>
</dbReference>
<feature type="binding site" evidence="9">
    <location>
        <position position="271"/>
    </location>
    <ligand>
        <name>FAD</name>
        <dbReference type="ChEBI" id="CHEBI:57692"/>
    </ligand>
</feature>
<dbReference type="AlphaFoldDB" id="A0A9P5PL20"/>
<dbReference type="OrthoDB" id="269227at2759"/>
<feature type="active site" description="Proton acceptor" evidence="8">
    <location>
        <position position="592"/>
    </location>
</feature>
<dbReference type="GO" id="GO:0050660">
    <property type="term" value="F:flavin adenine dinucleotide binding"/>
    <property type="evidence" value="ECO:0007669"/>
    <property type="project" value="InterPro"/>
</dbReference>
<feature type="binding site" evidence="9">
    <location>
        <begin position="45"/>
        <end position="46"/>
    </location>
    <ligand>
        <name>FAD</name>
        <dbReference type="ChEBI" id="CHEBI:57692"/>
    </ligand>
</feature>